<organism evidence="1 2">
    <name type="scientific">Bifidobacterium stellenboschense</name>
    <dbReference type="NCBI Taxonomy" id="762211"/>
    <lineage>
        <taxon>Bacteria</taxon>
        <taxon>Bacillati</taxon>
        <taxon>Actinomycetota</taxon>
        <taxon>Actinomycetes</taxon>
        <taxon>Bifidobacteriales</taxon>
        <taxon>Bifidobacteriaceae</taxon>
        <taxon>Bifidobacterium</taxon>
    </lineage>
</organism>
<dbReference type="RefSeq" id="WP_034528998.1">
    <property type="nucleotide sequence ID" value="NZ_JGZP01000014.1"/>
</dbReference>
<dbReference type="Gene3D" id="3.30.2310.20">
    <property type="entry name" value="RelE-like"/>
    <property type="match status" value="1"/>
</dbReference>
<protein>
    <submittedName>
        <fullName evidence="1">Killer protein</fullName>
    </submittedName>
</protein>
<dbReference type="STRING" id="762211.BSTEL_1937"/>
<evidence type="ECO:0000313" key="1">
    <source>
        <dbReference type="EMBL" id="KFI97026.1"/>
    </source>
</evidence>
<sequence length="98" mass="12050">MYIQTRDKKLKDFLFGGEYPKWYPIECARQLAWRLQLLKSAQTLNDLRTPPGNRLERLSGNLKGYWSIRVNRQYRRLIFRWDAVEKEAYDVYFDDYHR</sequence>
<dbReference type="SUPFAM" id="SSF143011">
    <property type="entry name" value="RelE-like"/>
    <property type="match status" value="1"/>
</dbReference>
<dbReference type="InterPro" id="IPR035093">
    <property type="entry name" value="RelE/ParE_toxin_dom_sf"/>
</dbReference>
<reference evidence="1 2" key="1">
    <citation type="submission" date="2014-03" db="EMBL/GenBank/DDBJ databases">
        <title>Genomics of Bifidobacteria.</title>
        <authorList>
            <person name="Ventura M."/>
            <person name="Milani C."/>
            <person name="Lugli G.A."/>
        </authorList>
    </citation>
    <scope>NUCLEOTIDE SEQUENCE [LARGE SCALE GENOMIC DNA]</scope>
    <source>
        <strain evidence="1 2">DSM 23968</strain>
    </source>
</reference>
<comment type="caution">
    <text evidence="1">The sequence shown here is derived from an EMBL/GenBank/DDBJ whole genome shotgun (WGS) entry which is preliminary data.</text>
</comment>
<keyword evidence="2" id="KW-1185">Reference proteome</keyword>
<name>A0A087DNC6_9BIFI</name>
<dbReference type="Pfam" id="PF05015">
    <property type="entry name" value="HigB-like_toxin"/>
    <property type="match status" value="1"/>
</dbReference>
<gene>
    <name evidence="1" type="ORF">BSTEL_1937</name>
</gene>
<dbReference type="AlphaFoldDB" id="A0A087DNC6"/>
<evidence type="ECO:0000313" key="2">
    <source>
        <dbReference type="Proteomes" id="UP000029004"/>
    </source>
</evidence>
<dbReference type="eggNOG" id="COG3549">
    <property type="taxonomic scope" value="Bacteria"/>
</dbReference>
<dbReference type="PANTHER" id="PTHR40266:SF2">
    <property type="entry name" value="TOXIN HIGB-1"/>
    <property type="match status" value="1"/>
</dbReference>
<accession>A0A087DNC6</accession>
<dbReference type="PANTHER" id="PTHR40266">
    <property type="entry name" value="TOXIN HIGB-1"/>
    <property type="match status" value="1"/>
</dbReference>
<dbReference type="InterPro" id="IPR007711">
    <property type="entry name" value="HigB-1"/>
</dbReference>
<proteinExistence type="predicted"/>
<dbReference type="EMBL" id="JGZP01000014">
    <property type="protein sequence ID" value="KFI97026.1"/>
    <property type="molecule type" value="Genomic_DNA"/>
</dbReference>
<dbReference type="Proteomes" id="UP000029004">
    <property type="component" value="Unassembled WGS sequence"/>
</dbReference>